<keyword evidence="1" id="KW-1133">Transmembrane helix</keyword>
<dbReference type="Proteomes" id="UP000253426">
    <property type="component" value="Unassembled WGS sequence"/>
</dbReference>
<reference evidence="2 3" key="1">
    <citation type="submission" date="2018-06" db="EMBL/GenBank/DDBJ databases">
        <title>Genomic Encyclopedia of Type Strains, Phase IV (KMG-IV): sequencing the most valuable type-strain genomes for metagenomic binning, comparative biology and taxonomic classification.</title>
        <authorList>
            <person name="Goeker M."/>
        </authorList>
    </citation>
    <scope>NUCLEOTIDE SEQUENCE [LARGE SCALE GENOMIC DNA]</scope>
    <source>
        <strain evidence="2 3">DSM 25532</strain>
    </source>
</reference>
<dbReference type="AlphaFoldDB" id="A0A366H3V7"/>
<dbReference type="EMBL" id="QNRR01000021">
    <property type="protein sequence ID" value="RBP35502.1"/>
    <property type="molecule type" value="Genomic_DNA"/>
</dbReference>
<evidence type="ECO:0000313" key="3">
    <source>
        <dbReference type="Proteomes" id="UP000253426"/>
    </source>
</evidence>
<gene>
    <name evidence="2" type="ORF">DES53_12122</name>
</gene>
<keyword evidence="1" id="KW-0812">Transmembrane</keyword>
<feature type="transmembrane region" description="Helical" evidence="1">
    <location>
        <begin position="143"/>
        <end position="163"/>
    </location>
</feature>
<accession>A0A366H3V7</accession>
<sequence>MSSWLIYALLTVLSWGVYGILLHKGRSLMPAGAEMANASLKAFLFVGVAYFVVAIVGPVIVLMQRGTNWSLTSGGITWSFLAGVAGAVGAFTLILSLGAAAAIFKGAAPAQVMPIVFAGAPVVNTIVAMVMHPPEGGLKAIPVPFFIGIVLAAVGTFLVAYFSPSNRASAAPKPAATAVSTPGH</sequence>
<keyword evidence="1" id="KW-0472">Membrane</keyword>
<feature type="transmembrane region" description="Helical" evidence="1">
    <location>
        <begin position="112"/>
        <end position="131"/>
    </location>
</feature>
<evidence type="ECO:0008006" key="4">
    <source>
        <dbReference type="Google" id="ProtNLM"/>
    </source>
</evidence>
<feature type="transmembrane region" description="Helical" evidence="1">
    <location>
        <begin position="6"/>
        <end position="22"/>
    </location>
</feature>
<keyword evidence="3" id="KW-1185">Reference proteome</keyword>
<dbReference type="OrthoDB" id="194745at2"/>
<comment type="caution">
    <text evidence="2">The sequence shown here is derived from an EMBL/GenBank/DDBJ whole genome shotgun (WGS) entry which is preliminary data.</text>
</comment>
<name>A0A366H3V7_9BACT</name>
<evidence type="ECO:0000256" key="1">
    <source>
        <dbReference type="SAM" id="Phobius"/>
    </source>
</evidence>
<protein>
    <recommendedName>
        <fullName evidence="4">EamA-like transporter family protein</fullName>
    </recommendedName>
</protein>
<feature type="transmembrane region" description="Helical" evidence="1">
    <location>
        <begin position="75"/>
        <end position="100"/>
    </location>
</feature>
<dbReference type="RefSeq" id="WP_147263740.1">
    <property type="nucleotide sequence ID" value="NZ_QNRR01000021.1"/>
</dbReference>
<proteinExistence type="predicted"/>
<evidence type="ECO:0000313" key="2">
    <source>
        <dbReference type="EMBL" id="RBP35502.1"/>
    </source>
</evidence>
<organism evidence="2 3">
    <name type="scientific">Roseimicrobium gellanilyticum</name>
    <dbReference type="NCBI Taxonomy" id="748857"/>
    <lineage>
        <taxon>Bacteria</taxon>
        <taxon>Pseudomonadati</taxon>
        <taxon>Verrucomicrobiota</taxon>
        <taxon>Verrucomicrobiia</taxon>
        <taxon>Verrucomicrobiales</taxon>
        <taxon>Verrucomicrobiaceae</taxon>
        <taxon>Roseimicrobium</taxon>
    </lineage>
</organism>
<feature type="transmembrane region" description="Helical" evidence="1">
    <location>
        <begin position="42"/>
        <end position="63"/>
    </location>
</feature>